<evidence type="ECO:0000313" key="3">
    <source>
        <dbReference type="Proteomes" id="UP001212841"/>
    </source>
</evidence>
<gene>
    <name evidence="2" type="ORF">HK097_009474</name>
</gene>
<proteinExistence type="predicted"/>
<dbReference type="AlphaFoldDB" id="A0AAD5SB88"/>
<dbReference type="Proteomes" id="UP001212841">
    <property type="component" value="Unassembled WGS sequence"/>
</dbReference>
<keyword evidence="1" id="KW-0732">Signal</keyword>
<name>A0AAD5SB88_9FUNG</name>
<organism evidence="2 3">
    <name type="scientific">Rhizophlyctis rosea</name>
    <dbReference type="NCBI Taxonomy" id="64517"/>
    <lineage>
        <taxon>Eukaryota</taxon>
        <taxon>Fungi</taxon>
        <taxon>Fungi incertae sedis</taxon>
        <taxon>Chytridiomycota</taxon>
        <taxon>Chytridiomycota incertae sedis</taxon>
        <taxon>Chytridiomycetes</taxon>
        <taxon>Rhizophlyctidales</taxon>
        <taxon>Rhizophlyctidaceae</taxon>
        <taxon>Rhizophlyctis</taxon>
    </lineage>
</organism>
<feature type="chain" id="PRO_5041997834" evidence="1">
    <location>
        <begin position="26"/>
        <end position="338"/>
    </location>
</feature>
<reference evidence="2" key="1">
    <citation type="submission" date="2020-05" db="EMBL/GenBank/DDBJ databases">
        <title>Phylogenomic resolution of chytrid fungi.</title>
        <authorList>
            <person name="Stajich J.E."/>
            <person name="Amses K."/>
            <person name="Simmons R."/>
            <person name="Seto K."/>
            <person name="Myers J."/>
            <person name="Bonds A."/>
            <person name="Quandt C.A."/>
            <person name="Barry K."/>
            <person name="Liu P."/>
            <person name="Grigoriev I."/>
            <person name="Longcore J.E."/>
            <person name="James T.Y."/>
        </authorList>
    </citation>
    <scope>NUCLEOTIDE SEQUENCE</scope>
    <source>
        <strain evidence="2">JEL0318</strain>
    </source>
</reference>
<evidence type="ECO:0000313" key="2">
    <source>
        <dbReference type="EMBL" id="KAJ3049541.1"/>
    </source>
</evidence>
<keyword evidence="3" id="KW-1185">Reference proteome</keyword>
<sequence>MHCQQTLNKFASLVALLDFLRAVAAGPTLTLGYNGDRDLVVGGTGYNDLTEADIERDVGTHSVDALTFAPASSANSKSAANSKAIPPALCWTPSPSATSLTESVAVQQAFHTFTNTTNVPSILTTTTPNTTTRLTTETYQTLLFHLRNTSNAASLICTTTVSKSSPTLLRDALSPGALQILTLPNAGGDSVASEVLSFDMFATLFNATLSATEMQVRYYPQGGSILDYVMRIHSRLIGVSVTRAFAGGAQRRKYTAEDATRLLYKKLTGAKCAMRNLFVPEGVEGCLLHVWVRDGEGARVVRKAWRRLREDVKGRVVVVVSVCNVDAVFAKGMKVVWE</sequence>
<dbReference type="EMBL" id="JADGJD010000629">
    <property type="protein sequence ID" value="KAJ3049541.1"/>
    <property type="molecule type" value="Genomic_DNA"/>
</dbReference>
<evidence type="ECO:0000256" key="1">
    <source>
        <dbReference type="SAM" id="SignalP"/>
    </source>
</evidence>
<comment type="caution">
    <text evidence="2">The sequence shown here is derived from an EMBL/GenBank/DDBJ whole genome shotgun (WGS) entry which is preliminary data.</text>
</comment>
<protein>
    <submittedName>
        <fullName evidence="2">Uncharacterized protein</fullName>
    </submittedName>
</protein>
<feature type="signal peptide" evidence="1">
    <location>
        <begin position="1"/>
        <end position="25"/>
    </location>
</feature>
<accession>A0AAD5SB88</accession>